<feature type="domain" description="ABC transmembrane type-1" evidence="9">
    <location>
        <begin position="30"/>
        <end position="319"/>
    </location>
</feature>
<sequence>MEKMNKGKNRDTFQPDQILSYFKLEWKVLLLVTVSGLIYNLGLLAGPWFEGKMTGTLVDILRGAGQFQDMLTLVIRYVVAIGIVQISRYMKRFYVRRFANNVNRRMKEILYGSLVRKSRADLREEGEGDIMTKAILDVDDCVEGMRKFTTEIFDTGVALAAYAGMLFWYDWRLALLCMIFPPISYIIAEKMKKMIQQTGAFYKKQSGALSTATLDRAGNAITYRVFGCESERQQAYEDNLTAYEISAIKANIWNTAMPPVYRVISMAGVLFILYFGQKNVLGTGWKAWTIASFTTFLACFVKLSVKSSSAAKLFNAVHKAQVSWKRIKPLMHLFEEQKSNESLEDKKMDAGAGRLEVKHLSFAYPDGRKILEDISFTAEPGQIIGITGAVACGKSTLGKVFLGEYPYDGKIIYRGKDLQAFKDAERSENIGYLGHDPELFNDSLENNVRMGDAVSAESYFRAVCIDEEIAEMPDGKETLVGTGGVRLSEGQAQRLALARTLYHKRPVMILDDPFSALDINTEKEIFAHLRQMTADSIVLLISHRLYLFPEMDQVIWMEHGRTTVGTHEELLEHVPEYAELFGVQTDAAQTDPVQEGGLEREESFI</sequence>
<dbReference type="Pfam" id="PF00005">
    <property type="entry name" value="ABC_tran"/>
    <property type="match status" value="1"/>
</dbReference>
<dbReference type="InterPro" id="IPR039421">
    <property type="entry name" value="Type_1_exporter"/>
</dbReference>
<dbReference type="Proteomes" id="UP001207605">
    <property type="component" value="Unassembled WGS sequence"/>
</dbReference>
<evidence type="ECO:0000256" key="5">
    <source>
        <dbReference type="ARBA" id="ARBA00022989"/>
    </source>
</evidence>
<dbReference type="InterPro" id="IPR003593">
    <property type="entry name" value="AAA+_ATPase"/>
</dbReference>
<dbReference type="CDD" id="cd03228">
    <property type="entry name" value="ABCC_MRP_Like"/>
    <property type="match status" value="1"/>
</dbReference>
<dbReference type="SMART" id="SM00382">
    <property type="entry name" value="AAA"/>
    <property type="match status" value="1"/>
</dbReference>
<evidence type="ECO:0000256" key="7">
    <source>
        <dbReference type="SAM" id="Phobius"/>
    </source>
</evidence>
<keyword evidence="3" id="KW-0547">Nucleotide-binding</keyword>
<keyword evidence="4 10" id="KW-0067">ATP-binding</keyword>
<dbReference type="InterPro" id="IPR011527">
    <property type="entry name" value="ABC1_TM_dom"/>
</dbReference>
<dbReference type="InterPro" id="IPR027417">
    <property type="entry name" value="P-loop_NTPase"/>
</dbReference>
<dbReference type="InterPro" id="IPR036640">
    <property type="entry name" value="ABC1_TM_sf"/>
</dbReference>
<dbReference type="InterPro" id="IPR003439">
    <property type="entry name" value="ABC_transporter-like_ATP-bd"/>
</dbReference>
<dbReference type="SUPFAM" id="SSF52540">
    <property type="entry name" value="P-loop containing nucleoside triphosphate hydrolases"/>
    <property type="match status" value="1"/>
</dbReference>
<keyword evidence="6 7" id="KW-0472">Membrane</keyword>
<accession>A0ABT2S892</accession>
<evidence type="ECO:0000313" key="10">
    <source>
        <dbReference type="EMBL" id="MCU6700809.1"/>
    </source>
</evidence>
<dbReference type="PANTHER" id="PTHR43394">
    <property type="entry name" value="ATP-DEPENDENT PERMEASE MDL1, MITOCHONDRIAL"/>
    <property type="match status" value="1"/>
</dbReference>
<dbReference type="GO" id="GO:0005524">
    <property type="term" value="F:ATP binding"/>
    <property type="evidence" value="ECO:0007669"/>
    <property type="project" value="UniProtKB-KW"/>
</dbReference>
<evidence type="ECO:0000259" key="9">
    <source>
        <dbReference type="PROSITE" id="PS50929"/>
    </source>
</evidence>
<feature type="domain" description="ABC transporter" evidence="8">
    <location>
        <begin position="355"/>
        <end position="583"/>
    </location>
</feature>
<evidence type="ECO:0000256" key="1">
    <source>
        <dbReference type="ARBA" id="ARBA00004651"/>
    </source>
</evidence>
<protein>
    <submittedName>
        <fullName evidence="10">ABC transporter ATP-binding protein/permease</fullName>
    </submittedName>
</protein>
<dbReference type="Gene3D" id="1.20.1560.10">
    <property type="entry name" value="ABC transporter type 1, transmembrane domain"/>
    <property type="match status" value="1"/>
</dbReference>
<dbReference type="PANTHER" id="PTHR43394:SF1">
    <property type="entry name" value="ATP-BINDING CASSETTE SUB-FAMILY B MEMBER 10, MITOCHONDRIAL"/>
    <property type="match status" value="1"/>
</dbReference>
<evidence type="ECO:0000256" key="2">
    <source>
        <dbReference type="ARBA" id="ARBA00022692"/>
    </source>
</evidence>
<comment type="subcellular location">
    <subcellularLocation>
        <location evidence="1">Cell membrane</location>
        <topology evidence="1">Multi-pass membrane protein</topology>
    </subcellularLocation>
</comment>
<dbReference type="SUPFAM" id="SSF90123">
    <property type="entry name" value="ABC transporter transmembrane region"/>
    <property type="match status" value="1"/>
</dbReference>
<evidence type="ECO:0000256" key="3">
    <source>
        <dbReference type="ARBA" id="ARBA00022741"/>
    </source>
</evidence>
<feature type="transmembrane region" description="Helical" evidence="7">
    <location>
        <begin position="28"/>
        <end position="49"/>
    </location>
</feature>
<evidence type="ECO:0000313" key="11">
    <source>
        <dbReference type="Proteomes" id="UP001207605"/>
    </source>
</evidence>
<keyword evidence="5 7" id="KW-1133">Transmembrane helix</keyword>
<organism evidence="10 11">
    <name type="scientific">Dorea ammoniilytica</name>
    <dbReference type="NCBI Taxonomy" id="2981788"/>
    <lineage>
        <taxon>Bacteria</taxon>
        <taxon>Bacillati</taxon>
        <taxon>Bacillota</taxon>
        <taxon>Clostridia</taxon>
        <taxon>Lachnospirales</taxon>
        <taxon>Lachnospiraceae</taxon>
        <taxon>Dorea</taxon>
    </lineage>
</organism>
<evidence type="ECO:0000256" key="6">
    <source>
        <dbReference type="ARBA" id="ARBA00023136"/>
    </source>
</evidence>
<reference evidence="10 11" key="1">
    <citation type="journal article" date="2021" name="ISME Commun">
        <title>Automated analysis of genomic sequences facilitates high-throughput and comprehensive description of bacteria.</title>
        <authorList>
            <person name="Hitch T.C.A."/>
        </authorList>
    </citation>
    <scope>NUCLEOTIDE SEQUENCE [LARGE SCALE GENOMIC DNA]</scope>
    <source>
        <strain evidence="10 11">Sanger_02</strain>
    </source>
</reference>
<keyword evidence="2 7" id="KW-0812">Transmembrane</keyword>
<evidence type="ECO:0000256" key="4">
    <source>
        <dbReference type="ARBA" id="ARBA00022840"/>
    </source>
</evidence>
<dbReference type="Pfam" id="PF00664">
    <property type="entry name" value="ABC_membrane"/>
    <property type="match status" value="1"/>
</dbReference>
<feature type="transmembrane region" description="Helical" evidence="7">
    <location>
        <begin position="69"/>
        <end position="87"/>
    </location>
</feature>
<dbReference type="PROSITE" id="PS50929">
    <property type="entry name" value="ABC_TM1F"/>
    <property type="match status" value="1"/>
</dbReference>
<dbReference type="RefSeq" id="WP_262582145.1">
    <property type="nucleotide sequence ID" value="NZ_JAOQJV010000018.1"/>
</dbReference>
<gene>
    <name evidence="10" type="ORF">OCV65_11270</name>
</gene>
<feature type="transmembrane region" description="Helical" evidence="7">
    <location>
        <begin position="171"/>
        <end position="188"/>
    </location>
</feature>
<dbReference type="Gene3D" id="3.40.50.300">
    <property type="entry name" value="P-loop containing nucleotide triphosphate hydrolases"/>
    <property type="match status" value="1"/>
</dbReference>
<comment type="caution">
    <text evidence="10">The sequence shown here is derived from an EMBL/GenBank/DDBJ whole genome shotgun (WGS) entry which is preliminary data.</text>
</comment>
<dbReference type="PROSITE" id="PS50893">
    <property type="entry name" value="ABC_TRANSPORTER_2"/>
    <property type="match status" value="1"/>
</dbReference>
<name>A0ABT2S892_9FIRM</name>
<keyword evidence="11" id="KW-1185">Reference proteome</keyword>
<proteinExistence type="predicted"/>
<dbReference type="CDD" id="cd07346">
    <property type="entry name" value="ABC_6TM_exporters"/>
    <property type="match status" value="1"/>
</dbReference>
<evidence type="ECO:0000259" key="8">
    <source>
        <dbReference type="PROSITE" id="PS50893"/>
    </source>
</evidence>
<dbReference type="EMBL" id="JAOQJV010000018">
    <property type="protein sequence ID" value="MCU6700809.1"/>
    <property type="molecule type" value="Genomic_DNA"/>
</dbReference>